<keyword evidence="3" id="KW-1185">Reference proteome</keyword>
<organism evidence="4">
    <name type="scientific">Schistosoma curassoni</name>
    <dbReference type="NCBI Taxonomy" id="6186"/>
    <lineage>
        <taxon>Eukaryota</taxon>
        <taxon>Metazoa</taxon>
        <taxon>Spiralia</taxon>
        <taxon>Lophotrochozoa</taxon>
        <taxon>Platyhelminthes</taxon>
        <taxon>Trematoda</taxon>
        <taxon>Digenea</taxon>
        <taxon>Strigeidida</taxon>
        <taxon>Schistosomatoidea</taxon>
        <taxon>Schistosomatidae</taxon>
        <taxon>Schistosoma</taxon>
    </lineage>
</organism>
<feature type="transmembrane region" description="Helical" evidence="1">
    <location>
        <begin position="6"/>
        <end position="27"/>
    </location>
</feature>
<dbReference type="AlphaFoldDB" id="A0A183JBP5"/>
<dbReference type="EMBL" id="UZAK01000055">
    <property type="protein sequence ID" value="VDO59533.1"/>
    <property type="molecule type" value="Genomic_DNA"/>
</dbReference>
<evidence type="ECO:0000313" key="3">
    <source>
        <dbReference type="Proteomes" id="UP000279833"/>
    </source>
</evidence>
<reference evidence="4" key="1">
    <citation type="submission" date="2016-06" db="UniProtKB">
        <authorList>
            <consortium name="WormBaseParasite"/>
        </authorList>
    </citation>
    <scope>IDENTIFICATION</scope>
</reference>
<name>A0A183JBP5_9TREM</name>
<reference evidence="2 3" key="2">
    <citation type="submission" date="2018-11" db="EMBL/GenBank/DDBJ databases">
        <authorList>
            <consortium name="Pathogen Informatics"/>
        </authorList>
    </citation>
    <scope>NUCLEOTIDE SEQUENCE [LARGE SCALE GENOMIC DNA]</scope>
    <source>
        <strain evidence="2">Dakar</strain>
        <strain evidence="3">Dakar, Senegal</strain>
    </source>
</reference>
<evidence type="ECO:0000313" key="2">
    <source>
        <dbReference type="EMBL" id="VDO59533.1"/>
    </source>
</evidence>
<proteinExistence type="predicted"/>
<sequence length="56" mass="6305">MVGSLFVCNVGKIVSTLVTILLTILLLTPELLRTGNNDAFPIDFNKVFRFPYIFTK</sequence>
<gene>
    <name evidence="2" type="ORF">SCUD_LOCUS100</name>
</gene>
<protein>
    <submittedName>
        <fullName evidence="4">Aa_trans domain-containing protein</fullName>
    </submittedName>
</protein>
<keyword evidence="1" id="KW-1133">Transmembrane helix</keyword>
<dbReference type="Proteomes" id="UP000279833">
    <property type="component" value="Unassembled WGS sequence"/>
</dbReference>
<dbReference type="WBParaSite" id="SCUD_0000009901-mRNA-1">
    <property type="protein sequence ID" value="SCUD_0000009901-mRNA-1"/>
    <property type="gene ID" value="SCUD_0000009901"/>
</dbReference>
<evidence type="ECO:0000313" key="4">
    <source>
        <dbReference type="WBParaSite" id="SCUD_0000009901-mRNA-1"/>
    </source>
</evidence>
<keyword evidence="1" id="KW-0472">Membrane</keyword>
<keyword evidence="1" id="KW-0812">Transmembrane</keyword>
<evidence type="ECO:0000256" key="1">
    <source>
        <dbReference type="SAM" id="Phobius"/>
    </source>
</evidence>
<accession>A0A183JBP5</accession>